<dbReference type="InterPro" id="IPR013083">
    <property type="entry name" value="Znf_RING/FYVE/PHD"/>
</dbReference>
<dbReference type="Pfam" id="PF00160">
    <property type="entry name" value="Pro_isomerase"/>
    <property type="match status" value="1"/>
</dbReference>
<organism evidence="14 15">
    <name type="scientific">Tieghemostelium lacteum</name>
    <name type="common">Slime mold</name>
    <name type="synonym">Dictyostelium lacteum</name>
    <dbReference type="NCBI Taxonomy" id="361077"/>
    <lineage>
        <taxon>Eukaryota</taxon>
        <taxon>Amoebozoa</taxon>
        <taxon>Evosea</taxon>
        <taxon>Eumycetozoa</taxon>
        <taxon>Dictyostelia</taxon>
        <taxon>Dictyosteliales</taxon>
        <taxon>Raperosteliaceae</taxon>
        <taxon>Tieghemostelium</taxon>
    </lineage>
</organism>
<keyword evidence="9 14" id="KW-0413">Isomerase</keyword>
<dbReference type="STRING" id="361077.A0A151ZJD7"/>
<feature type="region of interest" description="Disordered" evidence="11">
    <location>
        <begin position="472"/>
        <end position="532"/>
    </location>
</feature>
<evidence type="ECO:0000259" key="13">
    <source>
        <dbReference type="PROSITE" id="PS51698"/>
    </source>
</evidence>
<dbReference type="AlphaFoldDB" id="A0A151ZJD7"/>
<dbReference type="FunCoup" id="A0A151ZJD7">
    <property type="interactions" value="733"/>
</dbReference>
<dbReference type="GO" id="GO:0006457">
    <property type="term" value="P:protein folding"/>
    <property type="evidence" value="ECO:0007669"/>
    <property type="project" value="InterPro"/>
</dbReference>
<feature type="compositionally biased region" description="Polar residues" evidence="11">
    <location>
        <begin position="481"/>
        <end position="502"/>
    </location>
</feature>
<accession>A0A151ZJD7</accession>
<evidence type="ECO:0000256" key="5">
    <source>
        <dbReference type="ARBA" id="ARBA00007930"/>
    </source>
</evidence>
<dbReference type="SMART" id="SM00504">
    <property type="entry name" value="Ubox"/>
    <property type="match status" value="1"/>
</dbReference>
<feature type="region of interest" description="Disordered" evidence="11">
    <location>
        <begin position="252"/>
        <end position="272"/>
    </location>
</feature>
<keyword evidence="6" id="KW-0808">Transferase</keyword>
<evidence type="ECO:0000256" key="4">
    <source>
        <dbReference type="ARBA" id="ARBA00004123"/>
    </source>
</evidence>
<reference evidence="14 15" key="1">
    <citation type="submission" date="2015-12" db="EMBL/GenBank/DDBJ databases">
        <title>Dictyostelia acquired genes for synthesis and detection of signals that induce cell-type specialization by lateral gene transfer from prokaryotes.</title>
        <authorList>
            <person name="Gloeckner G."/>
            <person name="Schaap P."/>
        </authorList>
    </citation>
    <scope>NUCLEOTIDE SEQUENCE [LARGE SCALE GENOMIC DNA]</scope>
    <source>
        <strain evidence="14 15">TK</strain>
    </source>
</reference>
<proteinExistence type="inferred from homology"/>
<feature type="compositionally biased region" description="Polar residues" evidence="11">
    <location>
        <begin position="255"/>
        <end position="264"/>
    </location>
</feature>
<dbReference type="PROSITE" id="PS00170">
    <property type="entry name" value="CSA_PPIASE_1"/>
    <property type="match status" value="1"/>
</dbReference>
<evidence type="ECO:0000256" key="10">
    <source>
        <dbReference type="ARBA" id="ARBA00023242"/>
    </source>
</evidence>
<dbReference type="PANTHER" id="PTHR45625">
    <property type="entry name" value="PEPTIDYL-PROLYL CIS-TRANS ISOMERASE-RELATED"/>
    <property type="match status" value="1"/>
</dbReference>
<comment type="subcellular location">
    <subcellularLocation>
        <location evidence="4">Nucleus</location>
    </subcellularLocation>
</comment>
<keyword evidence="10" id="KW-0539">Nucleus</keyword>
<keyword evidence="15" id="KW-1185">Reference proteome</keyword>
<dbReference type="GO" id="GO:0000209">
    <property type="term" value="P:protein polyubiquitination"/>
    <property type="evidence" value="ECO:0007669"/>
    <property type="project" value="TreeGrafter"/>
</dbReference>
<evidence type="ECO:0000256" key="11">
    <source>
        <dbReference type="SAM" id="MobiDB-lite"/>
    </source>
</evidence>
<comment type="function">
    <text evidence="3">May catalyze the cis-trans isomerization of proline imidic peptide bonds in oligopeptides thereby assisting the folding of proteins. May also function as a chaperone, playing a role in intracellular transport of proteins. May also have a protein ubiquitin ligase activity acting as an E3 ubiquitin protein ligase or as a ubiquitin-ubiquitin ligase promoting elongation of ubiquitin chains on proteins.</text>
</comment>
<comment type="catalytic activity">
    <reaction evidence="2">
        <text>[protein]-peptidylproline (omega=180) = [protein]-peptidylproline (omega=0)</text>
        <dbReference type="Rhea" id="RHEA:16237"/>
        <dbReference type="Rhea" id="RHEA-COMP:10747"/>
        <dbReference type="Rhea" id="RHEA-COMP:10748"/>
        <dbReference type="ChEBI" id="CHEBI:83833"/>
        <dbReference type="ChEBI" id="CHEBI:83834"/>
        <dbReference type="EC" id="5.2.1.8"/>
    </reaction>
</comment>
<evidence type="ECO:0000256" key="2">
    <source>
        <dbReference type="ARBA" id="ARBA00000971"/>
    </source>
</evidence>
<evidence type="ECO:0000256" key="8">
    <source>
        <dbReference type="ARBA" id="ARBA00023110"/>
    </source>
</evidence>
<dbReference type="Gene3D" id="2.40.100.10">
    <property type="entry name" value="Cyclophilin-like"/>
    <property type="match status" value="1"/>
</dbReference>
<name>A0A151ZJD7_TIELA</name>
<feature type="compositionally biased region" description="Polar residues" evidence="11">
    <location>
        <begin position="515"/>
        <end position="532"/>
    </location>
</feature>
<dbReference type="Pfam" id="PF04641">
    <property type="entry name" value="Rtf2"/>
    <property type="match status" value="1"/>
</dbReference>
<dbReference type="PRINTS" id="PR00153">
    <property type="entry name" value="CSAPPISMRASE"/>
</dbReference>
<dbReference type="InParanoid" id="A0A151ZJD7"/>
<dbReference type="FunFam" id="2.40.100.10:FF:000014">
    <property type="entry name" value="Peptidyl-prolyl cis-trans isomerase cyp65"/>
    <property type="match status" value="1"/>
</dbReference>
<keyword evidence="8" id="KW-0697">Rotamase</keyword>
<dbReference type="InterPro" id="IPR026951">
    <property type="entry name" value="PPIL2_U-box_dom"/>
</dbReference>
<evidence type="ECO:0000256" key="3">
    <source>
        <dbReference type="ARBA" id="ARBA00003697"/>
    </source>
</evidence>
<feature type="domain" description="PPIase cyclophilin-type" evidence="12">
    <location>
        <begin position="289"/>
        <end position="435"/>
    </location>
</feature>
<dbReference type="CDD" id="cd16663">
    <property type="entry name" value="RING-Ubox_PPIL2"/>
    <property type="match status" value="1"/>
</dbReference>
<evidence type="ECO:0000256" key="1">
    <source>
        <dbReference type="ARBA" id="ARBA00000900"/>
    </source>
</evidence>
<dbReference type="PANTHER" id="PTHR45625:SF1">
    <property type="entry name" value="RING-TYPE E3 UBIQUITIN-PROTEIN LIGASE PPIL2"/>
    <property type="match status" value="1"/>
</dbReference>
<dbReference type="GO" id="GO:0061630">
    <property type="term" value="F:ubiquitin protein ligase activity"/>
    <property type="evidence" value="ECO:0007669"/>
    <property type="project" value="UniProtKB-EC"/>
</dbReference>
<dbReference type="SUPFAM" id="SSF50891">
    <property type="entry name" value="Cyclophilin-like"/>
    <property type="match status" value="1"/>
</dbReference>
<evidence type="ECO:0000313" key="14">
    <source>
        <dbReference type="EMBL" id="KYQ94037.1"/>
    </source>
</evidence>
<dbReference type="PROSITE" id="PS51698">
    <property type="entry name" value="U_BOX"/>
    <property type="match status" value="1"/>
</dbReference>
<dbReference type="Proteomes" id="UP000076078">
    <property type="component" value="Unassembled WGS sequence"/>
</dbReference>
<dbReference type="GO" id="GO:0071013">
    <property type="term" value="C:catalytic step 2 spliceosome"/>
    <property type="evidence" value="ECO:0007669"/>
    <property type="project" value="TreeGrafter"/>
</dbReference>
<evidence type="ECO:0000256" key="6">
    <source>
        <dbReference type="ARBA" id="ARBA00022679"/>
    </source>
</evidence>
<evidence type="ECO:0000313" key="15">
    <source>
        <dbReference type="Proteomes" id="UP000076078"/>
    </source>
</evidence>
<gene>
    <name evidence="14" type="ORF">DLAC_04311</name>
</gene>
<dbReference type="InterPro" id="IPR029000">
    <property type="entry name" value="Cyclophilin-like_dom_sf"/>
</dbReference>
<dbReference type="InterPro" id="IPR002130">
    <property type="entry name" value="Cyclophilin-type_PPIase_dom"/>
</dbReference>
<evidence type="ECO:0000256" key="9">
    <source>
        <dbReference type="ARBA" id="ARBA00023235"/>
    </source>
</evidence>
<evidence type="ECO:0000259" key="12">
    <source>
        <dbReference type="PROSITE" id="PS50072"/>
    </source>
</evidence>
<dbReference type="OMA" id="NFIKHCA"/>
<comment type="catalytic activity">
    <reaction evidence="1">
        <text>S-ubiquitinyl-[E2 ubiquitin-conjugating enzyme]-L-cysteine + [acceptor protein]-L-lysine = [E2 ubiquitin-conjugating enzyme]-L-cysteine + N(6)-ubiquitinyl-[acceptor protein]-L-lysine.</text>
        <dbReference type="EC" id="2.3.2.27"/>
    </reaction>
</comment>
<feature type="region of interest" description="Disordered" evidence="11">
    <location>
        <begin position="206"/>
        <end position="231"/>
    </location>
</feature>
<feature type="domain" description="U-box" evidence="13">
    <location>
        <begin position="35"/>
        <end position="108"/>
    </location>
</feature>
<dbReference type="GO" id="GO:0003755">
    <property type="term" value="F:peptidyl-prolyl cis-trans isomerase activity"/>
    <property type="evidence" value="ECO:0007669"/>
    <property type="project" value="UniProtKB-KW"/>
</dbReference>
<dbReference type="OrthoDB" id="30774at2759"/>
<dbReference type="InterPro" id="IPR044666">
    <property type="entry name" value="Cyclophilin_A-like"/>
</dbReference>
<comment type="caution">
    <text evidence="14">The sequence shown here is derived from an EMBL/GenBank/DDBJ whole genome shotgun (WGS) entry which is preliminary data.</text>
</comment>
<dbReference type="InterPro" id="IPR003613">
    <property type="entry name" value="Ubox_domain"/>
</dbReference>
<dbReference type="InterPro" id="IPR020892">
    <property type="entry name" value="Cyclophilin-type_PPIase_CS"/>
</dbReference>
<keyword evidence="7" id="KW-0833">Ubl conjugation pathway</keyword>
<protein>
    <submittedName>
        <fullName evidence="14">Cyclophilin-type peptidylprolyl cis-trans isomerase</fullName>
    </submittedName>
</protein>
<dbReference type="SUPFAM" id="SSF57850">
    <property type="entry name" value="RING/U-box"/>
    <property type="match status" value="1"/>
</dbReference>
<evidence type="ECO:0000256" key="7">
    <source>
        <dbReference type="ARBA" id="ARBA00022786"/>
    </source>
</evidence>
<dbReference type="EMBL" id="LODT01000022">
    <property type="protein sequence ID" value="KYQ94037.1"/>
    <property type="molecule type" value="Genomic_DNA"/>
</dbReference>
<dbReference type="PROSITE" id="PS50072">
    <property type="entry name" value="CSA_PPIASE_2"/>
    <property type="match status" value="1"/>
</dbReference>
<dbReference type="FunFam" id="3.30.40.10:FF:000079">
    <property type="entry name" value="Peptidyl-prolyl cis-trans isomerase 2"/>
    <property type="match status" value="1"/>
</dbReference>
<comment type="similarity">
    <text evidence="5">Belongs to the cyclophilin-type PPIase family. PPIL2 subfamily.</text>
</comment>
<dbReference type="Gene3D" id="3.30.40.10">
    <property type="entry name" value="Zinc/RING finger domain, C3HC4 (zinc finger)"/>
    <property type="match status" value="1"/>
</dbReference>
<sequence>MGKGEKDYITHKEWVNSFGGKTEYDNIIKHQTQIKALPFNCCSLSLQPFEDPMATSDGNIYDMLNIIPFVKKHNIDPVTGKPLTIKDLFKVHFHKNSKNEYICPILEKVFTDHSHIVMIKSSGNVYSYDAVYNLNIEPKNWIELLTDKPFKKEEIITIQDPQDKSKRNQTGFHFIKQGLKLEKDGDKLANIQLNDATSRIFDEIKKQQNNKSEKNSNATTSSGNKTLEEKEFEKFKKEKELQLEDKRKHSIDAPSFTSTGFSSTDKTKIHPADSEGLKTKKQGYVILKTNLGEITLVLYSNLVPKACQNFIGLCEEGYYNGVIFHRLIKNFMIQGGDPTGSGRGGNSLWEKPFKDEFNKELKHSERGILSMANHGPNTNGSQFFITFKECKHLDQKHTVFGRVIDGMDVLNLMEMVKVNSNDEPLTPIKILSTNILGENPFENVLLEEFQDIQQSKKDKELQNQLKQEVKGTWYSDPSAMNKPTTINNNQIGKYLSTTPTSNDSKKRPIEDEDQPQQIKKTKNSSFGNFSNW</sequence>